<keyword evidence="2" id="KW-0812">Transmembrane</keyword>
<feature type="transmembrane region" description="Helical" evidence="2">
    <location>
        <begin position="140"/>
        <end position="168"/>
    </location>
</feature>
<gene>
    <name evidence="3" type="ORF">BJ875DRAFT_446296</name>
</gene>
<feature type="transmembrane region" description="Helical" evidence="2">
    <location>
        <begin position="102"/>
        <end position="120"/>
    </location>
</feature>
<organism evidence="3 4">
    <name type="scientific">Amylocarpus encephaloides</name>
    <dbReference type="NCBI Taxonomy" id="45428"/>
    <lineage>
        <taxon>Eukaryota</taxon>
        <taxon>Fungi</taxon>
        <taxon>Dikarya</taxon>
        <taxon>Ascomycota</taxon>
        <taxon>Pezizomycotina</taxon>
        <taxon>Leotiomycetes</taxon>
        <taxon>Helotiales</taxon>
        <taxon>Helotiales incertae sedis</taxon>
        <taxon>Amylocarpus</taxon>
    </lineage>
</organism>
<accession>A0A9P8C067</accession>
<dbReference type="EMBL" id="MU251818">
    <property type="protein sequence ID" value="KAG9229078.1"/>
    <property type="molecule type" value="Genomic_DNA"/>
</dbReference>
<name>A0A9P8C067_9HELO</name>
<evidence type="ECO:0000313" key="4">
    <source>
        <dbReference type="Proteomes" id="UP000824998"/>
    </source>
</evidence>
<keyword evidence="2" id="KW-1133">Transmembrane helix</keyword>
<proteinExistence type="predicted"/>
<feature type="region of interest" description="Disordered" evidence="1">
    <location>
        <begin position="176"/>
        <end position="248"/>
    </location>
</feature>
<feature type="compositionally biased region" description="Low complexity" evidence="1">
    <location>
        <begin position="180"/>
        <end position="193"/>
    </location>
</feature>
<dbReference type="GO" id="GO:0016020">
    <property type="term" value="C:membrane"/>
    <property type="evidence" value="ECO:0007669"/>
    <property type="project" value="InterPro"/>
</dbReference>
<feature type="compositionally biased region" description="Pro residues" evidence="1">
    <location>
        <begin position="222"/>
        <end position="248"/>
    </location>
</feature>
<dbReference type="InterPro" id="IPR033481">
    <property type="entry name" value="Dni1/Fig1"/>
</dbReference>
<keyword evidence="2" id="KW-0472">Membrane</keyword>
<reference evidence="3" key="1">
    <citation type="journal article" date="2021" name="IMA Fungus">
        <title>Genomic characterization of three marine fungi, including Emericellopsis atlantica sp. nov. with signatures of a generalist lifestyle and marine biomass degradation.</title>
        <authorList>
            <person name="Hagestad O.C."/>
            <person name="Hou L."/>
            <person name="Andersen J.H."/>
            <person name="Hansen E.H."/>
            <person name="Altermark B."/>
            <person name="Li C."/>
            <person name="Kuhnert E."/>
            <person name="Cox R.J."/>
            <person name="Crous P.W."/>
            <person name="Spatafora J.W."/>
            <person name="Lail K."/>
            <person name="Amirebrahimi M."/>
            <person name="Lipzen A."/>
            <person name="Pangilinan J."/>
            <person name="Andreopoulos W."/>
            <person name="Hayes R.D."/>
            <person name="Ng V."/>
            <person name="Grigoriev I.V."/>
            <person name="Jackson S.A."/>
            <person name="Sutton T.D.S."/>
            <person name="Dobson A.D.W."/>
            <person name="Rama T."/>
        </authorList>
    </citation>
    <scope>NUCLEOTIDE SEQUENCE</scope>
    <source>
        <strain evidence="3">TRa018bII</strain>
    </source>
</reference>
<evidence type="ECO:0000256" key="1">
    <source>
        <dbReference type="SAM" id="MobiDB-lite"/>
    </source>
</evidence>
<feature type="transmembrane region" description="Helical" evidence="2">
    <location>
        <begin position="59"/>
        <end position="81"/>
    </location>
</feature>
<evidence type="ECO:0000313" key="3">
    <source>
        <dbReference type="EMBL" id="KAG9229078.1"/>
    </source>
</evidence>
<evidence type="ECO:0000256" key="2">
    <source>
        <dbReference type="SAM" id="Phobius"/>
    </source>
</evidence>
<dbReference type="Proteomes" id="UP000824998">
    <property type="component" value="Unassembled WGS sequence"/>
</dbReference>
<dbReference type="OrthoDB" id="3524679at2759"/>
<keyword evidence="4" id="KW-1185">Reference proteome</keyword>
<dbReference type="AlphaFoldDB" id="A0A9P8C067"/>
<comment type="caution">
    <text evidence="3">The sequence shown here is derived from an EMBL/GenBank/DDBJ whole genome shotgun (WGS) entry which is preliminary data.</text>
</comment>
<protein>
    <submittedName>
        <fullName evidence="3">Uncharacterized protein</fullName>
    </submittedName>
</protein>
<sequence length="248" mass="26087">MGYFSLCVRSLQGLDCIPTSGATTASLVQRYTNSASNGTKVNNELKQLFSWALMVQKNILPPLISVGSAMFVVGVFGLIELKRRIWFKNNISTQTQGRLRGPSLGMVLASVVFILIATVSTEMTTMGMQSITQNLNTSTIIVTGGSTLIVLQWLAFTLSAIFAIGVFLTTRTGETSMNFNKLKNGGSSGSKNSAQEPRPTPPALFSTRPAPPPSGGPGGSRPGPPPPPPPPPPPGAARASRPPPPPSN</sequence>
<dbReference type="Pfam" id="PF12351">
    <property type="entry name" value="Fig1"/>
    <property type="match status" value="1"/>
</dbReference>